<protein>
    <submittedName>
        <fullName evidence="2">Uncharacterized protein</fullName>
    </submittedName>
</protein>
<organism evidence="2 3">
    <name type="scientific">Candidatus Kaiserbacteria bacterium RIFCSPLOWO2_01_FULL_53_17</name>
    <dbReference type="NCBI Taxonomy" id="1798511"/>
    <lineage>
        <taxon>Bacteria</taxon>
        <taxon>Candidatus Kaiseribacteriota</taxon>
    </lineage>
</organism>
<sequence>MTLKSVFPMFGMVLCAVLLPALTLSQELRVVENATITLGDPTVYRAYYGKLTGEPHVFSFTTTGQLTHVKALLLVADIPDATTDISAAFIDTLHPESPFVVGDGALIEWQRFFDTAGRESYLAGPVLEATVPPGEYEIRVWSPDNDRPYVLVMEGEGDFSFSGFWSRFTAGPTIKSEFFGKSAVSAFMTPLLLWPLLGILIVLGLVLFVIMAFFRQSSRTRLSVHDV</sequence>
<keyword evidence="1" id="KW-0472">Membrane</keyword>
<dbReference type="AlphaFoldDB" id="A0A1F6EGF5"/>
<gene>
    <name evidence="2" type="ORF">A3A38_03650</name>
</gene>
<evidence type="ECO:0000313" key="2">
    <source>
        <dbReference type="EMBL" id="OGG72729.1"/>
    </source>
</evidence>
<dbReference type="Proteomes" id="UP000177306">
    <property type="component" value="Unassembled WGS sequence"/>
</dbReference>
<evidence type="ECO:0000256" key="1">
    <source>
        <dbReference type="SAM" id="Phobius"/>
    </source>
</evidence>
<comment type="caution">
    <text evidence="2">The sequence shown here is derived from an EMBL/GenBank/DDBJ whole genome shotgun (WGS) entry which is preliminary data.</text>
</comment>
<proteinExistence type="predicted"/>
<dbReference type="EMBL" id="MFLY01000034">
    <property type="protein sequence ID" value="OGG72729.1"/>
    <property type="molecule type" value="Genomic_DNA"/>
</dbReference>
<feature type="transmembrane region" description="Helical" evidence="1">
    <location>
        <begin position="191"/>
        <end position="214"/>
    </location>
</feature>
<accession>A0A1F6EGF5</accession>
<name>A0A1F6EGF5_9BACT</name>
<reference evidence="2 3" key="1">
    <citation type="journal article" date="2016" name="Nat. Commun.">
        <title>Thousands of microbial genomes shed light on interconnected biogeochemical processes in an aquifer system.</title>
        <authorList>
            <person name="Anantharaman K."/>
            <person name="Brown C.T."/>
            <person name="Hug L.A."/>
            <person name="Sharon I."/>
            <person name="Castelle C.J."/>
            <person name="Probst A.J."/>
            <person name="Thomas B.C."/>
            <person name="Singh A."/>
            <person name="Wilkins M.J."/>
            <person name="Karaoz U."/>
            <person name="Brodie E.L."/>
            <person name="Williams K.H."/>
            <person name="Hubbard S.S."/>
            <person name="Banfield J.F."/>
        </authorList>
    </citation>
    <scope>NUCLEOTIDE SEQUENCE [LARGE SCALE GENOMIC DNA]</scope>
</reference>
<keyword evidence="1" id="KW-0812">Transmembrane</keyword>
<keyword evidence="1" id="KW-1133">Transmembrane helix</keyword>
<evidence type="ECO:0000313" key="3">
    <source>
        <dbReference type="Proteomes" id="UP000177306"/>
    </source>
</evidence>